<sequence>MCQEESFLIKHNFSLLYQIYANGFVKQISHAACVAQMNIPPTKAIVHM</sequence>
<accession>A0A0A8ZY93</accession>
<dbReference type="AlphaFoldDB" id="A0A0A8ZY93"/>
<dbReference type="EMBL" id="GBRH01253541">
    <property type="protein sequence ID" value="JAD44354.1"/>
    <property type="molecule type" value="Transcribed_RNA"/>
</dbReference>
<protein>
    <submittedName>
        <fullName evidence="1">Uncharacterized protein</fullName>
    </submittedName>
</protein>
<organism evidence="1">
    <name type="scientific">Arundo donax</name>
    <name type="common">Giant reed</name>
    <name type="synonym">Donax arundinaceus</name>
    <dbReference type="NCBI Taxonomy" id="35708"/>
    <lineage>
        <taxon>Eukaryota</taxon>
        <taxon>Viridiplantae</taxon>
        <taxon>Streptophyta</taxon>
        <taxon>Embryophyta</taxon>
        <taxon>Tracheophyta</taxon>
        <taxon>Spermatophyta</taxon>
        <taxon>Magnoliopsida</taxon>
        <taxon>Liliopsida</taxon>
        <taxon>Poales</taxon>
        <taxon>Poaceae</taxon>
        <taxon>PACMAD clade</taxon>
        <taxon>Arundinoideae</taxon>
        <taxon>Arundineae</taxon>
        <taxon>Arundo</taxon>
    </lineage>
</organism>
<evidence type="ECO:0000313" key="1">
    <source>
        <dbReference type="EMBL" id="JAD44354.1"/>
    </source>
</evidence>
<reference evidence="1" key="1">
    <citation type="submission" date="2014-09" db="EMBL/GenBank/DDBJ databases">
        <authorList>
            <person name="Magalhaes I.L.F."/>
            <person name="Oliveira U."/>
            <person name="Santos F.R."/>
            <person name="Vidigal T.H.D.A."/>
            <person name="Brescovit A.D."/>
            <person name="Santos A.J."/>
        </authorList>
    </citation>
    <scope>NUCLEOTIDE SEQUENCE</scope>
    <source>
        <tissue evidence="1">Shoot tissue taken approximately 20 cm above the soil surface</tissue>
    </source>
</reference>
<name>A0A0A8ZY93_ARUDO</name>
<reference evidence="1" key="2">
    <citation type="journal article" date="2015" name="Data Brief">
        <title>Shoot transcriptome of the giant reed, Arundo donax.</title>
        <authorList>
            <person name="Barrero R.A."/>
            <person name="Guerrero F.D."/>
            <person name="Moolhuijzen P."/>
            <person name="Goolsby J.A."/>
            <person name="Tidwell J."/>
            <person name="Bellgard S.E."/>
            <person name="Bellgard M.I."/>
        </authorList>
    </citation>
    <scope>NUCLEOTIDE SEQUENCE</scope>
    <source>
        <tissue evidence="1">Shoot tissue taken approximately 20 cm above the soil surface</tissue>
    </source>
</reference>
<proteinExistence type="predicted"/>